<reference evidence="7 8" key="1">
    <citation type="submission" date="2024-04" db="EMBL/GenBank/DDBJ databases">
        <title>Tritrichomonas musculus Genome.</title>
        <authorList>
            <person name="Alves-Ferreira E."/>
            <person name="Grigg M."/>
            <person name="Lorenzi H."/>
            <person name="Galac M."/>
        </authorList>
    </citation>
    <scope>NUCLEOTIDE SEQUENCE [LARGE SCALE GENOMIC DNA]</scope>
    <source>
        <strain evidence="7 8">EAF2021</strain>
    </source>
</reference>
<dbReference type="EMBL" id="JAPFFF010000001">
    <property type="protein sequence ID" value="KAK8900124.1"/>
    <property type="molecule type" value="Genomic_DNA"/>
</dbReference>
<comment type="subcellular location">
    <subcellularLocation>
        <location evidence="1">Cytoplasmic vesicle</location>
        <location evidence="1">Secretory vesicle</location>
        <location evidence="1">Acrosome</location>
    </subcellularLocation>
</comment>
<accession>A0ABR2L9X7</accession>
<proteinExistence type="predicted"/>
<keyword evidence="8" id="KW-1185">Reference proteome</keyword>
<evidence type="ECO:0000313" key="8">
    <source>
        <dbReference type="Proteomes" id="UP001470230"/>
    </source>
</evidence>
<dbReference type="PANTHER" id="PTHR46511:SF1">
    <property type="entry name" value="MORN REPEAT-CONTAINING PROTEIN 3"/>
    <property type="match status" value="1"/>
</dbReference>
<evidence type="ECO:0000256" key="3">
    <source>
        <dbReference type="ARBA" id="ARBA00023329"/>
    </source>
</evidence>
<protein>
    <recommendedName>
        <fullName evidence="4">MORN repeat-containing protein 3</fullName>
    </recommendedName>
</protein>
<sequence>MTFNHLQRGNLQAQETDSASSSESISKFQEQMTPEIIRDRIRKRKPNPARHLTTKKATYLRFSDRCTRGAQNFSPWHDVDYASNKKGMRKMIVLDDGSEYIGEWEDNLRNGHGHHYTAKGYYCGEFADDKYDGNGDYYIWSDTTNCDHPGMWLLYRGNWSSGRYNGQGILYSTDNSTYEGLFVKGKKSGQGTMFYPNNDVYNGEWNNDLRNGEGEFTKANGDVFVGMYKDDKKNGDGVLHIAKSKRRLEGFWVDDMLKTGSYYDDTDSPRYVQPDDISGTTDGMIPPIQTKNTDQVIEKQIQQIEDK</sequence>
<feature type="region of interest" description="Disordered" evidence="6">
    <location>
        <begin position="1"/>
        <end position="34"/>
    </location>
</feature>
<name>A0ABR2L9X7_9EUKA</name>
<gene>
    <name evidence="7" type="ORF">M9Y10_002447</name>
</gene>
<dbReference type="Gene3D" id="2.20.110.10">
    <property type="entry name" value="Histone H3 K4-specific methyltransferase SET7/9 N-terminal domain"/>
    <property type="match status" value="3"/>
</dbReference>
<evidence type="ECO:0000256" key="1">
    <source>
        <dbReference type="ARBA" id="ARBA00004218"/>
    </source>
</evidence>
<keyword evidence="3" id="KW-0968">Cytoplasmic vesicle</keyword>
<dbReference type="PANTHER" id="PTHR46511">
    <property type="entry name" value="MORN REPEAT-CONTAINING PROTEIN 3"/>
    <property type="match status" value="1"/>
</dbReference>
<dbReference type="SMART" id="SM00698">
    <property type="entry name" value="MORN"/>
    <property type="match status" value="6"/>
</dbReference>
<comment type="function">
    <text evidence="5">Assembles a suppression complex (suppresome) by tethering SIRT1 and MDM2 to regulate composite modifications of p53/TP53. Confers both deacetylation-mediated functional inactivation, by SIRT1, and ubiquitination-dependent degradation, by MDM2, of p53/TP53, promoting a proliferative and cell survival behaviors. May play a role in the regulation of spermatogenesis.</text>
</comment>
<dbReference type="SUPFAM" id="SSF82185">
    <property type="entry name" value="Histone H3 K4-specific methyltransferase SET7/9 N-terminal domain"/>
    <property type="match status" value="2"/>
</dbReference>
<evidence type="ECO:0000256" key="2">
    <source>
        <dbReference type="ARBA" id="ARBA00022737"/>
    </source>
</evidence>
<evidence type="ECO:0000256" key="4">
    <source>
        <dbReference type="ARBA" id="ARBA00039854"/>
    </source>
</evidence>
<evidence type="ECO:0000313" key="7">
    <source>
        <dbReference type="EMBL" id="KAK8900124.1"/>
    </source>
</evidence>
<organism evidence="7 8">
    <name type="scientific">Tritrichomonas musculus</name>
    <dbReference type="NCBI Taxonomy" id="1915356"/>
    <lineage>
        <taxon>Eukaryota</taxon>
        <taxon>Metamonada</taxon>
        <taxon>Parabasalia</taxon>
        <taxon>Tritrichomonadida</taxon>
        <taxon>Tritrichomonadidae</taxon>
        <taxon>Tritrichomonas</taxon>
    </lineage>
</organism>
<dbReference type="InterPro" id="IPR052472">
    <property type="entry name" value="MORN3"/>
</dbReference>
<keyword evidence="2" id="KW-0677">Repeat</keyword>
<feature type="compositionally biased region" description="Polar residues" evidence="6">
    <location>
        <begin position="1"/>
        <end position="17"/>
    </location>
</feature>
<dbReference type="Pfam" id="PF02493">
    <property type="entry name" value="MORN"/>
    <property type="match status" value="6"/>
</dbReference>
<evidence type="ECO:0000256" key="6">
    <source>
        <dbReference type="SAM" id="MobiDB-lite"/>
    </source>
</evidence>
<dbReference type="InterPro" id="IPR003409">
    <property type="entry name" value="MORN"/>
</dbReference>
<evidence type="ECO:0000256" key="5">
    <source>
        <dbReference type="ARBA" id="ARBA00045851"/>
    </source>
</evidence>
<comment type="caution">
    <text evidence="7">The sequence shown here is derived from an EMBL/GenBank/DDBJ whole genome shotgun (WGS) entry which is preliminary data.</text>
</comment>
<dbReference type="Proteomes" id="UP001470230">
    <property type="component" value="Unassembled WGS sequence"/>
</dbReference>